<evidence type="ECO:0000256" key="5">
    <source>
        <dbReference type="SAM" id="MobiDB-lite"/>
    </source>
</evidence>
<dbReference type="InterPro" id="IPR038103">
    <property type="entry name" value="CDC73_C_sf"/>
</dbReference>
<keyword evidence="4" id="KW-0539">Nucleus</keyword>
<feature type="compositionally biased region" description="Polar residues" evidence="5">
    <location>
        <begin position="144"/>
        <end position="157"/>
    </location>
</feature>
<dbReference type="GO" id="GO:0006368">
    <property type="term" value="P:transcription elongation by RNA polymerase II"/>
    <property type="evidence" value="ECO:0007669"/>
    <property type="project" value="EnsemblFungi"/>
</dbReference>
<evidence type="ECO:0000256" key="4">
    <source>
        <dbReference type="ARBA" id="ARBA00023242"/>
    </source>
</evidence>
<dbReference type="Pfam" id="PF05179">
    <property type="entry name" value="CDC73_C"/>
    <property type="match status" value="1"/>
</dbReference>
<comment type="similarity">
    <text evidence="2">Belongs to the CDC73 family.</text>
</comment>
<dbReference type="FunCoup" id="G0VKW3">
    <property type="interactions" value="256"/>
</dbReference>
<sequence>MLMLFSRYKTTVIEYIPRWSIGEVNRMTDSILLQIRTYLKDGGELKLKDAQGTDTEDITEAKTVSLKDSVEFSLDEPTEFTISDAKVDLRVIVHCWIHKDSSAADYLADCEKRQLTNVSFLQRTDLINWLSGASDTSQYILGEGETTSTTGDKQATGGNDHANAGATMADDPELAKIVSHERSFLDHNSSLRGSKPIEFGYLIKDAELKLVQSIKSSLKGKGSGKSSSSGTHGINKNGSGRPGSVAIKDPIILIPSAASSIFTINNIKKFLQDSEYVHPQQISISQQNDLVTVEKKFDRLTKPVRFIVVNNTRMFTKPEYWDRVVAVFTTGHTWQFNTYQWNTPQELFQHCKGYYFHFDGDSVPHHVQQWNVEKVELDKNKRFKDVEVARYFWNSLEKELIVRGFR</sequence>
<dbReference type="eggNOG" id="KOG3786">
    <property type="taxonomic scope" value="Eukaryota"/>
</dbReference>
<dbReference type="OMA" id="FRPDYWN"/>
<comment type="subcellular location">
    <subcellularLocation>
        <location evidence="1">Nucleus</location>
    </subcellularLocation>
</comment>
<dbReference type="GeneID" id="96905848"/>
<dbReference type="GO" id="GO:2001209">
    <property type="term" value="P:positive regulation of transcription elongation by RNA polymerase I"/>
    <property type="evidence" value="ECO:0007669"/>
    <property type="project" value="EnsemblFungi"/>
</dbReference>
<dbReference type="STRING" id="1064592.G0VKW3"/>
<dbReference type="RefSeq" id="XP_003678489.1">
    <property type="nucleotide sequence ID" value="XM_003678441.1"/>
</dbReference>
<dbReference type="GO" id="GO:0045910">
    <property type="term" value="P:negative regulation of DNA recombination"/>
    <property type="evidence" value="ECO:0007669"/>
    <property type="project" value="EnsemblFungi"/>
</dbReference>
<dbReference type="GO" id="GO:0003682">
    <property type="term" value="F:chromatin binding"/>
    <property type="evidence" value="ECO:0007669"/>
    <property type="project" value="EnsemblFungi"/>
</dbReference>
<organism evidence="7 8">
    <name type="scientific">Naumovozyma castellii</name>
    <name type="common">Yeast</name>
    <name type="synonym">Saccharomyces castellii</name>
    <dbReference type="NCBI Taxonomy" id="27288"/>
    <lineage>
        <taxon>Eukaryota</taxon>
        <taxon>Fungi</taxon>
        <taxon>Dikarya</taxon>
        <taxon>Ascomycota</taxon>
        <taxon>Saccharomycotina</taxon>
        <taxon>Saccharomycetes</taxon>
        <taxon>Saccharomycetales</taxon>
        <taxon>Saccharomycetaceae</taxon>
        <taxon>Naumovozyma</taxon>
    </lineage>
</organism>
<evidence type="ECO:0000313" key="8">
    <source>
        <dbReference type="Proteomes" id="UP000001640"/>
    </source>
</evidence>
<gene>
    <name evidence="7" type="primary">NCAS0J01720</name>
    <name evidence="7" type="ordered locus">NCAS_0J01720</name>
</gene>
<proteinExistence type="inferred from homology"/>
<dbReference type="Proteomes" id="UP000001640">
    <property type="component" value="Chromosome 10"/>
</dbReference>
<dbReference type="InParanoid" id="G0VKW3"/>
<dbReference type="GO" id="GO:0090262">
    <property type="term" value="P:regulation of transcription-coupled nucleotide-excision repair"/>
    <property type="evidence" value="ECO:0007669"/>
    <property type="project" value="EnsemblFungi"/>
</dbReference>
<accession>G0VKW3</accession>
<dbReference type="AlphaFoldDB" id="G0VKW3"/>
<dbReference type="GO" id="GO:0000791">
    <property type="term" value="C:euchromatin"/>
    <property type="evidence" value="ECO:0007669"/>
    <property type="project" value="EnsemblFungi"/>
</dbReference>
<keyword evidence="3" id="KW-0804">Transcription</keyword>
<dbReference type="GO" id="GO:0016593">
    <property type="term" value="C:Cdc73/Paf1 complex"/>
    <property type="evidence" value="ECO:0007669"/>
    <property type="project" value="EnsemblFungi"/>
</dbReference>
<evidence type="ECO:0000256" key="3">
    <source>
        <dbReference type="ARBA" id="ARBA00023163"/>
    </source>
</evidence>
<feature type="region of interest" description="Disordered" evidence="5">
    <location>
        <begin position="144"/>
        <end position="166"/>
    </location>
</feature>
<reference evidence="7 8" key="1">
    <citation type="journal article" date="2011" name="Proc. Natl. Acad. Sci. U.S.A.">
        <title>Evolutionary erosion of yeast sex chromosomes by mating-type switching accidents.</title>
        <authorList>
            <person name="Gordon J.L."/>
            <person name="Armisen D."/>
            <person name="Proux-Wera E."/>
            <person name="Oheigeartaigh S.S."/>
            <person name="Byrne K.P."/>
            <person name="Wolfe K.H."/>
        </authorList>
    </citation>
    <scope>NUCLEOTIDE SEQUENCE [LARGE SCALE GENOMIC DNA]</scope>
    <source>
        <strain evidence="8">ATCC 76901 / BCRC 22586 / CBS 4309 / NBRC 1992 / NRRL Y-12630</strain>
    </source>
</reference>
<dbReference type="OrthoDB" id="2186602at2759"/>
<reference key="2">
    <citation type="submission" date="2011-08" db="EMBL/GenBank/DDBJ databases">
        <title>Genome sequence of Naumovozyma castellii.</title>
        <authorList>
            <person name="Gordon J.L."/>
            <person name="Armisen D."/>
            <person name="Proux-Wera E."/>
            <person name="OhEigeartaigh S.S."/>
            <person name="Byrne K.P."/>
            <person name="Wolfe K.H."/>
        </authorList>
    </citation>
    <scope>NUCLEOTIDE SEQUENCE</scope>
    <source>
        <strain>Type strain:CBS 4309</strain>
    </source>
</reference>
<dbReference type="KEGG" id="ncs:NCAS_0J01720"/>
<feature type="domain" description="Cell division control protein 73 C-terminal" evidence="6">
    <location>
        <begin position="248"/>
        <end position="398"/>
    </location>
</feature>
<dbReference type="GO" id="GO:0006362">
    <property type="term" value="P:transcription elongation by RNA polymerase I"/>
    <property type="evidence" value="ECO:0007669"/>
    <property type="project" value="EnsemblFungi"/>
</dbReference>
<dbReference type="HOGENOM" id="CLU_025849_2_0_1"/>
<dbReference type="GO" id="GO:0032968">
    <property type="term" value="P:positive regulation of transcription elongation by RNA polymerase II"/>
    <property type="evidence" value="ECO:0007669"/>
    <property type="project" value="EnsemblFungi"/>
</dbReference>
<dbReference type="InterPro" id="IPR031336">
    <property type="entry name" value="CDC73_C"/>
</dbReference>
<dbReference type="PANTHER" id="PTHR12466:SF8">
    <property type="entry name" value="PARAFIBROMIN"/>
    <property type="match status" value="1"/>
</dbReference>
<evidence type="ECO:0000256" key="1">
    <source>
        <dbReference type="ARBA" id="ARBA00004123"/>
    </source>
</evidence>
<dbReference type="EMBL" id="HE576761">
    <property type="protein sequence ID" value="CCC72151.1"/>
    <property type="molecule type" value="Genomic_DNA"/>
</dbReference>
<dbReference type="Gene3D" id="3.40.50.11990">
    <property type="entry name" value="RNA polymerase II accessory factor, Cdc73 C-terminal domain"/>
    <property type="match status" value="1"/>
</dbReference>
<evidence type="ECO:0000256" key="2">
    <source>
        <dbReference type="ARBA" id="ARBA00010427"/>
    </source>
</evidence>
<protein>
    <recommendedName>
        <fullName evidence="6">Cell division control protein 73 C-terminal domain-containing protein</fullName>
    </recommendedName>
</protein>
<evidence type="ECO:0000259" key="6">
    <source>
        <dbReference type="Pfam" id="PF05179"/>
    </source>
</evidence>
<dbReference type="GO" id="GO:1990269">
    <property type="term" value="F:RNA polymerase II C-terminal domain phosphoserine binding"/>
    <property type="evidence" value="ECO:0007669"/>
    <property type="project" value="EnsemblFungi"/>
</dbReference>
<feature type="compositionally biased region" description="Low complexity" evidence="5">
    <location>
        <begin position="218"/>
        <end position="230"/>
    </location>
</feature>
<dbReference type="GO" id="GO:0031124">
    <property type="term" value="P:mRNA 3'-end processing"/>
    <property type="evidence" value="ECO:0007669"/>
    <property type="project" value="EnsemblFungi"/>
</dbReference>
<dbReference type="InterPro" id="IPR007852">
    <property type="entry name" value="Cdc73/Parafibromin"/>
</dbReference>
<feature type="region of interest" description="Disordered" evidence="5">
    <location>
        <begin position="218"/>
        <end position="242"/>
    </location>
</feature>
<name>G0VKW3_NAUCA</name>
<keyword evidence="8" id="KW-1185">Reference proteome</keyword>
<evidence type="ECO:0000313" key="7">
    <source>
        <dbReference type="EMBL" id="CCC72151.1"/>
    </source>
</evidence>
<dbReference type="PANTHER" id="PTHR12466">
    <property type="entry name" value="CDC73 DOMAIN PROTEIN"/>
    <property type="match status" value="1"/>
</dbReference>